<reference evidence="1 2" key="1">
    <citation type="submission" date="2024-01" db="EMBL/GenBank/DDBJ databases">
        <title>The genomes of 5 underutilized Papilionoideae crops provide insights into root nodulation and disease resistanc.</title>
        <authorList>
            <person name="Yuan L."/>
        </authorList>
    </citation>
    <scope>NUCLEOTIDE SEQUENCE [LARGE SCALE GENOMIC DNA]</scope>
    <source>
        <strain evidence="1">ZHUSHIDOU_FW_LH</strain>
        <tissue evidence="1">Leaf</tissue>
    </source>
</reference>
<protein>
    <submittedName>
        <fullName evidence="1">Uncharacterized protein</fullName>
    </submittedName>
</protein>
<comment type="caution">
    <text evidence="1">The sequence shown here is derived from an EMBL/GenBank/DDBJ whole genome shotgun (WGS) entry which is preliminary data.</text>
</comment>
<dbReference type="AlphaFoldDB" id="A0AAN9HU99"/>
<sequence>MPSLGSMSHVPCFRLNVGFLVKTLEKLIVVSSEKRNYNYYCAVLVRWSSVMDRSLPDPPTAVFLHGILGCRKNWAECMLQPSCDPIFAA</sequence>
<keyword evidence="2" id="KW-1185">Reference proteome</keyword>
<name>A0AAN9HU99_CROPI</name>
<evidence type="ECO:0000313" key="1">
    <source>
        <dbReference type="EMBL" id="KAK7250973.1"/>
    </source>
</evidence>
<proteinExistence type="predicted"/>
<gene>
    <name evidence="1" type="ORF">RIF29_33789</name>
</gene>
<organism evidence="1 2">
    <name type="scientific">Crotalaria pallida</name>
    <name type="common">Smooth rattlebox</name>
    <name type="synonym">Crotalaria striata</name>
    <dbReference type="NCBI Taxonomy" id="3830"/>
    <lineage>
        <taxon>Eukaryota</taxon>
        <taxon>Viridiplantae</taxon>
        <taxon>Streptophyta</taxon>
        <taxon>Embryophyta</taxon>
        <taxon>Tracheophyta</taxon>
        <taxon>Spermatophyta</taxon>
        <taxon>Magnoliopsida</taxon>
        <taxon>eudicotyledons</taxon>
        <taxon>Gunneridae</taxon>
        <taxon>Pentapetalae</taxon>
        <taxon>rosids</taxon>
        <taxon>fabids</taxon>
        <taxon>Fabales</taxon>
        <taxon>Fabaceae</taxon>
        <taxon>Papilionoideae</taxon>
        <taxon>50 kb inversion clade</taxon>
        <taxon>genistoids sensu lato</taxon>
        <taxon>core genistoids</taxon>
        <taxon>Crotalarieae</taxon>
        <taxon>Crotalaria</taxon>
    </lineage>
</organism>
<dbReference type="Proteomes" id="UP001372338">
    <property type="component" value="Unassembled WGS sequence"/>
</dbReference>
<dbReference type="EMBL" id="JAYWIO010000007">
    <property type="protein sequence ID" value="KAK7250973.1"/>
    <property type="molecule type" value="Genomic_DNA"/>
</dbReference>
<accession>A0AAN9HU99</accession>
<evidence type="ECO:0000313" key="2">
    <source>
        <dbReference type="Proteomes" id="UP001372338"/>
    </source>
</evidence>